<comment type="caution">
    <text evidence="2">The sequence shown here is derived from an EMBL/GenBank/DDBJ whole genome shotgun (WGS) entry which is preliminary data.</text>
</comment>
<protein>
    <submittedName>
        <fullName evidence="2">Uncharacterized protein</fullName>
    </submittedName>
</protein>
<proteinExistence type="predicted"/>
<evidence type="ECO:0000313" key="2">
    <source>
        <dbReference type="EMBL" id="MCQ6959180.1"/>
    </source>
</evidence>
<feature type="compositionally biased region" description="Polar residues" evidence="1">
    <location>
        <begin position="55"/>
        <end position="72"/>
    </location>
</feature>
<name>A0ABT1T433_9SPHI</name>
<dbReference type="EMBL" id="JANHOH010000002">
    <property type="protein sequence ID" value="MCQ6959180.1"/>
    <property type="molecule type" value="Genomic_DNA"/>
</dbReference>
<gene>
    <name evidence="2" type="ORF">NPE20_14480</name>
</gene>
<evidence type="ECO:0000313" key="3">
    <source>
        <dbReference type="Proteomes" id="UP001204376"/>
    </source>
</evidence>
<reference evidence="2 3" key="1">
    <citation type="submission" date="2022-07" db="EMBL/GenBank/DDBJ databases">
        <title>Mucilaginibacter sp. JC4.</title>
        <authorList>
            <person name="Le V."/>
            <person name="Ko S.-R."/>
            <person name="Ahn C.-Y."/>
            <person name="Oh H.-M."/>
        </authorList>
    </citation>
    <scope>NUCLEOTIDE SEQUENCE [LARGE SCALE GENOMIC DNA]</scope>
    <source>
        <strain evidence="2 3">JC4</strain>
    </source>
</reference>
<keyword evidence="3" id="KW-1185">Reference proteome</keyword>
<dbReference type="Proteomes" id="UP001204376">
    <property type="component" value="Unassembled WGS sequence"/>
</dbReference>
<sequence length="79" mass="8336">MPAKKKVVTYAVSPILLPSGSLNGQQASDKCLSENRPLLVADSGGIKFNKDVPDSVQQGTGRDPTTSNSGTDYQELKVS</sequence>
<evidence type="ECO:0000256" key="1">
    <source>
        <dbReference type="SAM" id="MobiDB-lite"/>
    </source>
</evidence>
<accession>A0ABT1T433</accession>
<organism evidence="2 3">
    <name type="scientific">Mucilaginibacter aquariorum</name>
    <dbReference type="NCBI Taxonomy" id="2967225"/>
    <lineage>
        <taxon>Bacteria</taxon>
        <taxon>Pseudomonadati</taxon>
        <taxon>Bacteroidota</taxon>
        <taxon>Sphingobacteriia</taxon>
        <taxon>Sphingobacteriales</taxon>
        <taxon>Sphingobacteriaceae</taxon>
        <taxon>Mucilaginibacter</taxon>
    </lineage>
</organism>
<feature type="region of interest" description="Disordered" evidence="1">
    <location>
        <begin position="47"/>
        <end position="79"/>
    </location>
</feature>